<gene>
    <name evidence="3" type="ORF">ACFOGJ_28785</name>
</gene>
<protein>
    <submittedName>
        <fullName evidence="3">DUF6362 family protein</fullName>
    </submittedName>
</protein>
<feature type="region of interest" description="Disordered" evidence="1">
    <location>
        <begin position="88"/>
        <end position="109"/>
    </location>
</feature>
<evidence type="ECO:0000259" key="2">
    <source>
        <dbReference type="Pfam" id="PF19889"/>
    </source>
</evidence>
<accession>A0ABV7L9X3</accession>
<evidence type="ECO:0000256" key="1">
    <source>
        <dbReference type="SAM" id="MobiDB-lite"/>
    </source>
</evidence>
<evidence type="ECO:0000313" key="4">
    <source>
        <dbReference type="Proteomes" id="UP001595528"/>
    </source>
</evidence>
<comment type="caution">
    <text evidence="3">The sequence shown here is derived from an EMBL/GenBank/DDBJ whole genome shotgun (WGS) entry which is preliminary data.</text>
</comment>
<dbReference type="SUPFAM" id="SSF88659">
    <property type="entry name" value="Sigma3 and sigma4 domains of RNA polymerase sigma factors"/>
    <property type="match status" value="1"/>
</dbReference>
<organism evidence="3 4">
    <name type="scientific">Marinibaculum pumilum</name>
    <dbReference type="NCBI Taxonomy" id="1766165"/>
    <lineage>
        <taxon>Bacteria</taxon>
        <taxon>Pseudomonadati</taxon>
        <taxon>Pseudomonadota</taxon>
        <taxon>Alphaproteobacteria</taxon>
        <taxon>Rhodospirillales</taxon>
        <taxon>Rhodospirillaceae</taxon>
        <taxon>Marinibaculum</taxon>
    </lineage>
</organism>
<dbReference type="Proteomes" id="UP001595528">
    <property type="component" value="Unassembled WGS sequence"/>
</dbReference>
<keyword evidence="4" id="KW-1185">Reference proteome</keyword>
<name>A0ABV7L9X3_9PROT</name>
<dbReference type="InterPro" id="IPR013324">
    <property type="entry name" value="RNA_pol_sigma_r3/r4-like"/>
</dbReference>
<feature type="domain" description="DUF6362" evidence="2">
    <location>
        <begin position="96"/>
        <end position="164"/>
    </location>
</feature>
<sequence length="178" mass="19193">MSISSNGSGQAPQLSAAARASAGRTPCAIGAAQRADTADRRGPAVAAGAPALWSRATVEAQIREAIATLMALPDRERDWLMSCRSRWPAAPGGAEGQARRRRPQPSPGAIDRMLPTLLWIRHLDEAGQRVLWMRGLGMSWARIGAEIGRSGQTARRWHDGALDLIAARLNRQMRQSPS</sequence>
<dbReference type="InterPro" id="IPR045942">
    <property type="entry name" value="DUF6362"/>
</dbReference>
<dbReference type="RefSeq" id="WP_379906746.1">
    <property type="nucleotide sequence ID" value="NZ_JBHRTR010000054.1"/>
</dbReference>
<evidence type="ECO:0000313" key="3">
    <source>
        <dbReference type="EMBL" id="MFC3231279.1"/>
    </source>
</evidence>
<dbReference type="Pfam" id="PF19889">
    <property type="entry name" value="DUF6362"/>
    <property type="match status" value="1"/>
</dbReference>
<dbReference type="EMBL" id="JBHRTR010000054">
    <property type="protein sequence ID" value="MFC3231279.1"/>
    <property type="molecule type" value="Genomic_DNA"/>
</dbReference>
<reference evidence="4" key="1">
    <citation type="journal article" date="2019" name="Int. J. Syst. Evol. Microbiol.">
        <title>The Global Catalogue of Microorganisms (GCM) 10K type strain sequencing project: providing services to taxonomists for standard genome sequencing and annotation.</title>
        <authorList>
            <consortium name="The Broad Institute Genomics Platform"/>
            <consortium name="The Broad Institute Genome Sequencing Center for Infectious Disease"/>
            <person name="Wu L."/>
            <person name="Ma J."/>
        </authorList>
    </citation>
    <scope>NUCLEOTIDE SEQUENCE [LARGE SCALE GENOMIC DNA]</scope>
    <source>
        <strain evidence="4">KCTC 42964</strain>
    </source>
</reference>
<proteinExistence type="predicted"/>